<gene>
    <name evidence="2" type="ORF">HC248_01582</name>
</gene>
<dbReference type="KEGG" id="pvac:HC248_01582"/>
<keyword evidence="1" id="KW-0812">Transmembrane</keyword>
<name>A0A6H2H8X6_9BURK</name>
<dbReference type="Proteomes" id="UP000502041">
    <property type="component" value="Chromosome"/>
</dbReference>
<keyword evidence="1" id="KW-0472">Membrane</keyword>
<evidence type="ECO:0000256" key="1">
    <source>
        <dbReference type="SAM" id="Phobius"/>
    </source>
</evidence>
<evidence type="ECO:0000313" key="3">
    <source>
        <dbReference type="Proteomes" id="UP000502041"/>
    </source>
</evidence>
<accession>A0A6H2H8X6</accession>
<protein>
    <submittedName>
        <fullName evidence="2">Uncharacterized protein</fullName>
    </submittedName>
</protein>
<feature type="transmembrane region" description="Helical" evidence="1">
    <location>
        <begin position="12"/>
        <end position="34"/>
    </location>
</feature>
<dbReference type="AlphaFoldDB" id="A0A6H2H8X6"/>
<organism evidence="2 3">
    <name type="scientific">Polaromonas vacuolata</name>
    <dbReference type="NCBI Taxonomy" id="37448"/>
    <lineage>
        <taxon>Bacteria</taxon>
        <taxon>Pseudomonadati</taxon>
        <taxon>Pseudomonadota</taxon>
        <taxon>Betaproteobacteria</taxon>
        <taxon>Burkholderiales</taxon>
        <taxon>Comamonadaceae</taxon>
        <taxon>Polaromonas</taxon>
    </lineage>
</organism>
<proteinExistence type="predicted"/>
<feature type="transmembrane region" description="Helical" evidence="1">
    <location>
        <begin position="54"/>
        <end position="78"/>
    </location>
</feature>
<keyword evidence="3" id="KW-1185">Reference proteome</keyword>
<dbReference type="RefSeq" id="WP_168922009.1">
    <property type="nucleotide sequence ID" value="NZ_CP051461.1"/>
</dbReference>
<evidence type="ECO:0000313" key="2">
    <source>
        <dbReference type="EMBL" id="QJC56280.1"/>
    </source>
</evidence>
<dbReference type="EMBL" id="CP051461">
    <property type="protein sequence ID" value="QJC56280.1"/>
    <property type="molecule type" value="Genomic_DNA"/>
</dbReference>
<keyword evidence="1" id="KW-1133">Transmembrane helix</keyword>
<sequence>MNAFEQLQSLGLVLPTPTYIVGAILFGLVGWLSFRRGRKSQHSQLTWVGLALMFYPYAVAQTWLLWLLGTALSVWVYFCWE</sequence>
<reference evidence="2 3" key="1">
    <citation type="submission" date="2020-04" db="EMBL/GenBank/DDBJ databases">
        <title>Complete genome of a Psychrophilic, Marine, Gas Vacuolate Bacterium Polaromonas vacuolata KCTC 22033T.</title>
        <authorList>
            <person name="Hwang K."/>
            <person name="Kim K.M."/>
        </authorList>
    </citation>
    <scope>NUCLEOTIDE SEQUENCE [LARGE SCALE GENOMIC DNA]</scope>
    <source>
        <strain evidence="2 3">KCTC 22033</strain>
    </source>
</reference>